<gene>
    <name evidence="4" type="ORF">HNQ80_004755</name>
</gene>
<dbReference type="InterPro" id="IPR050109">
    <property type="entry name" value="HTH-type_TetR-like_transc_reg"/>
</dbReference>
<evidence type="ECO:0000313" key="4">
    <source>
        <dbReference type="EMBL" id="MBB6218581.1"/>
    </source>
</evidence>
<protein>
    <submittedName>
        <fullName evidence="4">AcrR family transcriptional regulator</fullName>
    </submittedName>
</protein>
<accession>A0A841KYM5</accession>
<evidence type="ECO:0000259" key="3">
    <source>
        <dbReference type="PROSITE" id="PS50977"/>
    </source>
</evidence>
<dbReference type="EMBL" id="JACHEN010000042">
    <property type="protein sequence ID" value="MBB6218581.1"/>
    <property type="molecule type" value="Genomic_DNA"/>
</dbReference>
<dbReference type="InterPro" id="IPR009057">
    <property type="entry name" value="Homeodomain-like_sf"/>
</dbReference>
<evidence type="ECO:0000313" key="5">
    <source>
        <dbReference type="Proteomes" id="UP000579281"/>
    </source>
</evidence>
<dbReference type="Proteomes" id="UP000579281">
    <property type="component" value="Unassembled WGS sequence"/>
</dbReference>
<evidence type="ECO:0000256" key="1">
    <source>
        <dbReference type="ARBA" id="ARBA00023125"/>
    </source>
</evidence>
<sequence>MYETFEKLPESKKNDILQVCIEEFAINGYENTSTNTIVKRLGISKGVLFLYFRNKRSLYLYLVDHVLESLTSKFLEHFHDQGQEKMFDVFDHFDHMGKYYKDLMQKNTYDFKFILGAMLEAPMELREEIDVRHNRSHERLFKMINTDKFRKDIDPKMVMDLLLIISHHIETIVVKQYKNREGNLIEDIDKYVDMLDKYLSIIKYGVYE</sequence>
<feature type="domain" description="HTH tetR-type" evidence="3">
    <location>
        <begin position="10"/>
        <end position="70"/>
    </location>
</feature>
<dbReference type="GO" id="GO:0006355">
    <property type="term" value="P:regulation of DNA-templated transcription"/>
    <property type="evidence" value="ECO:0007669"/>
    <property type="project" value="UniProtKB-ARBA"/>
</dbReference>
<evidence type="ECO:0000256" key="2">
    <source>
        <dbReference type="PROSITE-ProRule" id="PRU00335"/>
    </source>
</evidence>
<feature type="DNA-binding region" description="H-T-H motif" evidence="2">
    <location>
        <begin position="33"/>
        <end position="52"/>
    </location>
</feature>
<dbReference type="GO" id="GO:0003677">
    <property type="term" value="F:DNA binding"/>
    <property type="evidence" value="ECO:0007669"/>
    <property type="project" value="UniProtKB-UniRule"/>
</dbReference>
<dbReference type="PROSITE" id="PS01081">
    <property type="entry name" value="HTH_TETR_1"/>
    <property type="match status" value="1"/>
</dbReference>
<dbReference type="PRINTS" id="PR00455">
    <property type="entry name" value="HTHTETR"/>
</dbReference>
<dbReference type="RefSeq" id="WP_184313182.1">
    <property type="nucleotide sequence ID" value="NZ_JACHEN010000042.1"/>
</dbReference>
<dbReference type="PANTHER" id="PTHR30328">
    <property type="entry name" value="TRANSCRIPTIONAL REPRESSOR"/>
    <property type="match status" value="1"/>
</dbReference>
<dbReference type="Gene3D" id="1.10.357.10">
    <property type="entry name" value="Tetracycline Repressor, domain 2"/>
    <property type="match status" value="1"/>
</dbReference>
<dbReference type="AlphaFoldDB" id="A0A841KYM5"/>
<reference evidence="4 5" key="1">
    <citation type="submission" date="2020-08" db="EMBL/GenBank/DDBJ databases">
        <title>Genomic Encyclopedia of Type Strains, Phase IV (KMG-IV): sequencing the most valuable type-strain genomes for metagenomic binning, comparative biology and taxonomic classification.</title>
        <authorList>
            <person name="Goeker M."/>
        </authorList>
    </citation>
    <scope>NUCLEOTIDE SEQUENCE [LARGE SCALE GENOMIC DNA]</scope>
    <source>
        <strain evidence="4 5">DSM 103526</strain>
    </source>
</reference>
<keyword evidence="5" id="KW-1185">Reference proteome</keyword>
<proteinExistence type="predicted"/>
<comment type="caution">
    <text evidence="4">The sequence shown here is derived from an EMBL/GenBank/DDBJ whole genome shotgun (WGS) entry which is preliminary data.</text>
</comment>
<dbReference type="SUPFAM" id="SSF48498">
    <property type="entry name" value="Tetracyclin repressor-like, C-terminal domain"/>
    <property type="match status" value="1"/>
</dbReference>
<organism evidence="4 5">
    <name type="scientific">Anaerosolibacter carboniphilus</name>
    <dbReference type="NCBI Taxonomy" id="1417629"/>
    <lineage>
        <taxon>Bacteria</taxon>
        <taxon>Bacillati</taxon>
        <taxon>Bacillota</taxon>
        <taxon>Clostridia</taxon>
        <taxon>Peptostreptococcales</taxon>
        <taxon>Thermotaleaceae</taxon>
        <taxon>Anaerosolibacter</taxon>
    </lineage>
</organism>
<dbReference type="InterPro" id="IPR001647">
    <property type="entry name" value="HTH_TetR"/>
</dbReference>
<dbReference type="Gene3D" id="1.10.10.60">
    <property type="entry name" value="Homeodomain-like"/>
    <property type="match status" value="1"/>
</dbReference>
<dbReference type="PANTHER" id="PTHR30328:SF54">
    <property type="entry name" value="HTH-TYPE TRANSCRIPTIONAL REPRESSOR SCO4008"/>
    <property type="match status" value="1"/>
</dbReference>
<dbReference type="SUPFAM" id="SSF46689">
    <property type="entry name" value="Homeodomain-like"/>
    <property type="match status" value="1"/>
</dbReference>
<dbReference type="InterPro" id="IPR023772">
    <property type="entry name" value="DNA-bd_HTH_TetR-type_CS"/>
</dbReference>
<dbReference type="Pfam" id="PF00440">
    <property type="entry name" value="TetR_N"/>
    <property type="match status" value="1"/>
</dbReference>
<dbReference type="PROSITE" id="PS50977">
    <property type="entry name" value="HTH_TETR_2"/>
    <property type="match status" value="1"/>
</dbReference>
<keyword evidence="1 2" id="KW-0238">DNA-binding</keyword>
<dbReference type="InterPro" id="IPR036271">
    <property type="entry name" value="Tet_transcr_reg_TetR-rel_C_sf"/>
</dbReference>
<name>A0A841KYM5_9FIRM</name>